<organism evidence="1 2">
    <name type="scientific">Herbinix hemicellulosilytica</name>
    <dbReference type="NCBI Taxonomy" id="1564487"/>
    <lineage>
        <taxon>Bacteria</taxon>
        <taxon>Bacillati</taxon>
        <taxon>Bacillota</taxon>
        <taxon>Clostridia</taxon>
        <taxon>Lachnospirales</taxon>
        <taxon>Lachnospiraceae</taxon>
        <taxon>Herbinix</taxon>
    </lineage>
</organism>
<reference evidence="1 2" key="1">
    <citation type="submission" date="2015-06" db="EMBL/GenBank/DDBJ databases">
        <authorList>
            <person name="Wibberg Daniel"/>
        </authorList>
    </citation>
    <scope>NUCLEOTIDE SEQUENCE [LARGE SCALE GENOMIC DNA]</scope>
    <source>
        <strain evidence="1 2">T3/55T</strain>
    </source>
</reference>
<dbReference type="Proteomes" id="UP000236497">
    <property type="component" value="Unassembled WGS sequence"/>
</dbReference>
<proteinExistence type="predicted"/>
<evidence type="ECO:0000313" key="1">
    <source>
        <dbReference type="EMBL" id="CRZ35831.1"/>
    </source>
</evidence>
<keyword evidence="2" id="KW-1185">Reference proteome</keyword>
<dbReference type="RefSeq" id="WP_103203895.1">
    <property type="nucleotide sequence ID" value="NZ_CVTD020000029.1"/>
</dbReference>
<gene>
    <name evidence="1" type="ORF">HHT355_2650</name>
</gene>
<dbReference type="AlphaFoldDB" id="A0A0H5SLZ3"/>
<dbReference type="EMBL" id="CVTD020000029">
    <property type="protein sequence ID" value="CRZ35831.1"/>
    <property type="molecule type" value="Genomic_DNA"/>
</dbReference>
<name>A0A0H5SLZ3_HERHM</name>
<protein>
    <submittedName>
        <fullName evidence="1">Uncharacterized protein</fullName>
    </submittedName>
</protein>
<evidence type="ECO:0000313" key="2">
    <source>
        <dbReference type="Proteomes" id="UP000236497"/>
    </source>
</evidence>
<sequence length="98" mass="11511">MINLEVFRLELNYLQQVVGKELGNKDARKLSEAITGLVTCFLNPATYYSLSLSYIQIVEHYLCQVQQKTEPYEYKLMLNNIPTIRNFIEKVKFEMPKC</sequence>
<dbReference type="OrthoDB" id="1954788at2"/>
<accession>A0A0H5SLZ3</accession>